<reference evidence="2 3" key="1">
    <citation type="submission" date="2014-04" db="EMBL/GenBank/DDBJ databases">
        <title>Marinobacterium kochiensis sp. nov., isolated from sediment sample collected from Kochi backwaters in Kerala, India.</title>
        <authorList>
            <person name="Singh A."/>
            <person name="Pinnaka A.K."/>
        </authorList>
    </citation>
    <scope>NUCLEOTIDE SEQUENCE [LARGE SCALE GENOMIC DNA]</scope>
    <source>
        <strain evidence="2 3">AK27</strain>
    </source>
</reference>
<dbReference type="PANTHER" id="PTHR42663:SF6">
    <property type="entry name" value="HYDROLASE C777.06C-RELATED"/>
    <property type="match status" value="1"/>
</dbReference>
<evidence type="ECO:0000259" key="1">
    <source>
        <dbReference type="SMART" id="SM00849"/>
    </source>
</evidence>
<protein>
    <submittedName>
        <fullName evidence="2">cAMP phosphodiesterases class-II:Metallo-beta-lactamase superfamily</fullName>
    </submittedName>
</protein>
<dbReference type="EMBL" id="JMQN01000057">
    <property type="protein sequence ID" value="KEA62184.1"/>
    <property type="molecule type" value="Genomic_DNA"/>
</dbReference>
<dbReference type="CDD" id="cd07735">
    <property type="entry name" value="class_II_PDE_MBL-fold"/>
    <property type="match status" value="1"/>
</dbReference>
<dbReference type="Pfam" id="PF12706">
    <property type="entry name" value="Lactamase_B_2"/>
    <property type="match status" value="1"/>
</dbReference>
<proteinExistence type="predicted"/>
<dbReference type="Gene3D" id="3.60.15.10">
    <property type="entry name" value="Ribonuclease Z/Hydroxyacylglutathione hydrolase-like"/>
    <property type="match status" value="1"/>
</dbReference>
<comment type="caution">
    <text evidence="2">The sequence shown here is derived from an EMBL/GenBank/DDBJ whole genome shotgun (WGS) entry which is preliminary data.</text>
</comment>
<dbReference type="InterPro" id="IPR000396">
    <property type="entry name" value="Pdiesterase2"/>
</dbReference>
<dbReference type="OrthoDB" id="9803916at2"/>
<dbReference type="InterPro" id="IPR036866">
    <property type="entry name" value="RibonucZ/Hydroxyglut_hydro"/>
</dbReference>
<dbReference type="PANTHER" id="PTHR42663">
    <property type="entry name" value="HYDROLASE C777.06C-RELATED-RELATED"/>
    <property type="match status" value="1"/>
</dbReference>
<dbReference type="GO" id="GO:0004115">
    <property type="term" value="F:3',5'-cyclic-AMP phosphodiesterase activity"/>
    <property type="evidence" value="ECO:0007669"/>
    <property type="project" value="InterPro"/>
</dbReference>
<dbReference type="PRINTS" id="PR00388">
    <property type="entry name" value="PDIESTERASE2"/>
</dbReference>
<dbReference type="SMART" id="SM00849">
    <property type="entry name" value="Lactamase_B"/>
    <property type="match status" value="1"/>
</dbReference>
<name>A0A081FUH9_9GAMM</name>
<evidence type="ECO:0000313" key="2">
    <source>
        <dbReference type="EMBL" id="KEA62184.1"/>
    </source>
</evidence>
<dbReference type="GO" id="GO:0006198">
    <property type="term" value="P:cAMP catabolic process"/>
    <property type="evidence" value="ECO:0007669"/>
    <property type="project" value="InterPro"/>
</dbReference>
<dbReference type="PATRIC" id="fig|1232683.4.peg.3786"/>
<dbReference type="SUPFAM" id="SSF56281">
    <property type="entry name" value="Metallo-hydrolase/oxidoreductase"/>
    <property type="match status" value="1"/>
</dbReference>
<organism evidence="2 3">
    <name type="scientific">Marinobacterium lacunae</name>
    <dbReference type="NCBI Taxonomy" id="1232683"/>
    <lineage>
        <taxon>Bacteria</taxon>
        <taxon>Pseudomonadati</taxon>
        <taxon>Pseudomonadota</taxon>
        <taxon>Gammaproteobacteria</taxon>
        <taxon>Oceanospirillales</taxon>
        <taxon>Oceanospirillaceae</taxon>
        <taxon>Marinobacterium</taxon>
    </lineage>
</organism>
<evidence type="ECO:0000313" key="3">
    <source>
        <dbReference type="Proteomes" id="UP000028252"/>
    </source>
</evidence>
<dbReference type="Proteomes" id="UP000028252">
    <property type="component" value="Unassembled WGS sequence"/>
</dbReference>
<accession>A0A081FUH9</accession>
<sequence length="254" mass="27912">MKIDILGCSGGIGPGLHTTAFRVDKHLLVDAGSGVGTLTLEQMLDIRSVIITHAHIDHILGLPLMLATIYDQHTHPVHVYASSSVISALKDHIFNWTIWPDFTQLPAERPILQLHTVDPDSELEIENYRITTLPADHPSPAVGYLVNDGQSSFAFTGDSGYHPPFWHQVNRHQPELIIVDISFTDDARELANDSGHMTSSQLQQALALLDYTPDVRITHLKAGFEQAISAECSSTDPIHVAPLHHGEILNLPKG</sequence>
<gene>
    <name evidence="2" type="ORF">ADIMK_3845</name>
</gene>
<dbReference type="eggNOG" id="COG1234">
    <property type="taxonomic scope" value="Bacteria"/>
</dbReference>
<dbReference type="AlphaFoldDB" id="A0A081FUH9"/>
<dbReference type="InterPro" id="IPR001279">
    <property type="entry name" value="Metallo-B-lactamas"/>
</dbReference>
<dbReference type="STRING" id="1232683.ADIMK_3845"/>
<keyword evidence="3" id="KW-1185">Reference proteome</keyword>
<feature type="domain" description="Metallo-beta-lactamase" evidence="1">
    <location>
        <begin position="15"/>
        <end position="219"/>
    </location>
</feature>